<sequence length="20" mass="2294">MCTLKWAPMHGVNAIYCLQN</sequence>
<name>A0A0E9VLB4_ANGAN</name>
<accession>A0A0E9VLB4</accession>
<proteinExistence type="predicted"/>
<organism evidence="1">
    <name type="scientific">Anguilla anguilla</name>
    <name type="common">European freshwater eel</name>
    <name type="synonym">Muraena anguilla</name>
    <dbReference type="NCBI Taxonomy" id="7936"/>
    <lineage>
        <taxon>Eukaryota</taxon>
        <taxon>Metazoa</taxon>
        <taxon>Chordata</taxon>
        <taxon>Craniata</taxon>
        <taxon>Vertebrata</taxon>
        <taxon>Euteleostomi</taxon>
        <taxon>Actinopterygii</taxon>
        <taxon>Neopterygii</taxon>
        <taxon>Teleostei</taxon>
        <taxon>Anguilliformes</taxon>
        <taxon>Anguillidae</taxon>
        <taxon>Anguilla</taxon>
    </lineage>
</organism>
<protein>
    <submittedName>
        <fullName evidence="1">Uncharacterized protein</fullName>
    </submittedName>
</protein>
<reference evidence="1" key="2">
    <citation type="journal article" date="2015" name="Fish Shellfish Immunol.">
        <title>Early steps in the European eel (Anguilla anguilla)-Vibrio vulnificus interaction in the gills: Role of the RtxA13 toxin.</title>
        <authorList>
            <person name="Callol A."/>
            <person name="Pajuelo D."/>
            <person name="Ebbesson L."/>
            <person name="Teles M."/>
            <person name="MacKenzie S."/>
            <person name="Amaro C."/>
        </authorList>
    </citation>
    <scope>NUCLEOTIDE SEQUENCE</scope>
</reference>
<dbReference type="AlphaFoldDB" id="A0A0E9VLB4"/>
<evidence type="ECO:0000313" key="1">
    <source>
        <dbReference type="EMBL" id="JAH78220.1"/>
    </source>
</evidence>
<reference evidence="1" key="1">
    <citation type="submission" date="2014-11" db="EMBL/GenBank/DDBJ databases">
        <authorList>
            <person name="Amaro Gonzalez C."/>
        </authorList>
    </citation>
    <scope>NUCLEOTIDE SEQUENCE</scope>
</reference>
<dbReference type="EMBL" id="GBXM01030357">
    <property type="protein sequence ID" value="JAH78220.1"/>
    <property type="molecule type" value="Transcribed_RNA"/>
</dbReference>